<organism evidence="2 3">
    <name type="scientific">Candidatus Campylobacter infans</name>
    <dbReference type="NCBI Taxonomy" id="2561898"/>
    <lineage>
        <taxon>Bacteria</taxon>
        <taxon>Pseudomonadati</taxon>
        <taxon>Campylobacterota</taxon>
        <taxon>Epsilonproteobacteria</taxon>
        <taxon>Campylobacterales</taxon>
        <taxon>Campylobacteraceae</taxon>
        <taxon>Campylobacter</taxon>
    </lineage>
</organism>
<keyword evidence="1" id="KW-1133">Transmembrane helix</keyword>
<dbReference type="EMBL" id="CP049075">
    <property type="protein sequence ID" value="QLI05257.1"/>
    <property type="molecule type" value="Genomic_DNA"/>
</dbReference>
<dbReference type="RefSeq" id="WP_179975792.1">
    <property type="nucleotide sequence ID" value="NZ_CP049075.1"/>
</dbReference>
<keyword evidence="2" id="KW-0378">Hydrolase</keyword>
<feature type="transmembrane region" description="Helical" evidence="1">
    <location>
        <begin position="31"/>
        <end position="47"/>
    </location>
</feature>
<dbReference type="GO" id="GO:0006564">
    <property type="term" value="P:L-serine biosynthetic process"/>
    <property type="evidence" value="ECO:0007669"/>
    <property type="project" value="TreeGrafter"/>
</dbReference>
<evidence type="ECO:0000313" key="3">
    <source>
        <dbReference type="Proteomes" id="UP000509414"/>
    </source>
</evidence>
<gene>
    <name evidence="2" type="ORF">CINF_0736</name>
</gene>
<dbReference type="InterPro" id="IPR036412">
    <property type="entry name" value="HAD-like_sf"/>
</dbReference>
<keyword evidence="3" id="KW-1185">Reference proteome</keyword>
<dbReference type="PANTHER" id="PTHR43344">
    <property type="entry name" value="PHOSPHOSERINE PHOSPHATASE"/>
    <property type="match status" value="1"/>
</dbReference>
<dbReference type="Proteomes" id="UP000509414">
    <property type="component" value="Chromosome"/>
</dbReference>
<dbReference type="InterPro" id="IPR050582">
    <property type="entry name" value="HAD-like_SerB"/>
</dbReference>
<keyword evidence="1" id="KW-0812">Transmembrane</keyword>
<dbReference type="InterPro" id="IPR023214">
    <property type="entry name" value="HAD_sf"/>
</dbReference>
<sequence length="195" mass="22529">MNLALFDFDGTISFNDSFVSFLKYSVSAKKLYFGAFVLAPFIIAYKLKILSNQKAKEKVLNYFYNGMSKSDFNEICQRFSAEILNNLCKQSALECLQNHKQNGDKIVIVSASLQNYLEPWCAKYGYDLLATKLEVKNGLITGFIDGWNCYGKQKVRKIKQNYDLDAFWRIYAYGDSKGDLPMLALAHERFYRNFK</sequence>
<reference evidence="2 3" key="1">
    <citation type="submission" date="2020-02" db="EMBL/GenBank/DDBJ databases">
        <title>Complete genome sequence of the novel Campylobacter species Candidatus Campylobacter infans.</title>
        <authorList>
            <person name="Duim B."/>
            <person name="Zomer A."/>
            <person name="van der Graaf L."/>
            <person name="Wagenaar J."/>
        </authorList>
    </citation>
    <scope>NUCLEOTIDE SEQUENCE [LARGE SCALE GENOMIC DNA]</scope>
    <source>
        <strain evidence="2 3">19S00001</strain>
    </source>
</reference>
<dbReference type="AlphaFoldDB" id="A0A7H9CGI2"/>
<name>A0A7H9CGI2_9BACT</name>
<dbReference type="NCBIfam" id="TIGR01488">
    <property type="entry name" value="HAD-SF-IB"/>
    <property type="match status" value="1"/>
</dbReference>
<dbReference type="KEGG" id="cinf:CINF_0736"/>
<dbReference type="InterPro" id="IPR006385">
    <property type="entry name" value="HAD_hydro_SerB1"/>
</dbReference>
<keyword evidence="1" id="KW-0472">Membrane</keyword>
<dbReference type="Gene3D" id="1.20.1440.100">
    <property type="entry name" value="SG protein - dephosphorylation function"/>
    <property type="match status" value="1"/>
</dbReference>
<evidence type="ECO:0000256" key="1">
    <source>
        <dbReference type="SAM" id="Phobius"/>
    </source>
</evidence>
<accession>A0A7H9CGI2</accession>
<dbReference type="GO" id="GO:0000287">
    <property type="term" value="F:magnesium ion binding"/>
    <property type="evidence" value="ECO:0007669"/>
    <property type="project" value="TreeGrafter"/>
</dbReference>
<dbReference type="SUPFAM" id="SSF56784">
    <property type="entry name" value="HAD-like"/>
    <property type="match status" value="1"/>
</dbReference>
<dbReference type="GO" id="GO:0036424">
    <property type="term" value="F:L-phosphoserine phosphatase activity"/>
    <property type="evidence" value="ECO:0007669"/>
    <property type="project" value="TreeGrafter"/>
</dbReference>
<dbReference type="GO" id="GO:0005737">
    <property type="term" value="C:cytoplasm"/>
    <property type="evidence" value="ECO:0007669"/>
    <property type="project" value="TreeGrafter"/>
</dbReference>
<proteinExistence type="predicted"/>
<protein>
    <submittedName>
        <fullName evidence="2">HAD superfamily hydrolase, subfamily IB</fullName>
    </submittedName>
</protein>
<dbReference type="Gene3D" id="3.40.50.1000">
    <property type="entry name" value="HAD superfamily/HAD-like"/>
    <property type="match status" value="1"/>
</dbReference>
<dbReference type="PANTHER" id="PTHR43344:SF14">
    <property type="entry name" value="HAD-IB FAMILY HYDROLASE"/>
    <property type="match status" value="1"/>
</dbReference>
<dbReference type="Pfam" id="PF12710">
    <property type="entry name" value="HAD"/>
    <property type="match status" value="1"/>
</dbReference>
<evidence type="ECO:0000313" key="2">
    <source>
        <dbReference type="EMBL" id="QLI05257.1"/>
    </source>
</evidence>
<dbReference type="NCBIfam" id="TIGR01490">
    <property type="entry name" value="HAD-SF-IB-hyp1"/>
    <property type="match status" value="1"/>
</dbReference>
<dbReference type="CDD" id="cd02612">
    <property type="entry name" value="HAD_PGPPase"/>
    <property type="match status" value="1"/>
</dbReference>